<dbReference type="PANTHER" id="PTHR44229">
    <property type="entry name" value="15-HYDROXYPROSTAGLANDIN DEHYDROGENASE [NAD(+)]"/>
    <property type="match status" value="1"/>
</dbReference>
<dbReference type="Proteomes" id="UP000054516">
    <property type="component" value="Unassembled WGS sequence"/>
</dbReference>
<organism evidence="5">
    <name type="scientific">Rosellinia necatrix</name>
    <name type="common">White root-rot fungus</name>
    <dbReference type="NCBI Taxonomy" id="77044"/>
    <lineage>
        <taxon>Eukaryota</taxon>
        <taxon>Fungi</taxon>
        <taxon>Dikarya</taxon>
        <taxon>Ascomycota</taxon>
        <taxon>Pezizomycotina</taxon>
        <taxon>Sordariomycetes</taxon>
        <taxon>Xylariomycetidae</taxon>
        <taxon>Xylariales</taxon>
        <taxon>Xylariaceae</taxon>
        <taxon>Rosellinia</taxon>
    </lineage>
</organism>
<dbReference type="STRING" id="77044.A0A1W2TTC2"/>
<dbReference type="OrthoDB" id="5296at2759"/>
<dbReference type="PRINTS" id="PR00080">
    <property type="entry name" value="SDRFAMILY"/>
</dbReference>
<accession>A0A1W2TTC2</accession>
<gene>
    <name evidence="5" type="ORF">SAMD00023353_6700300</name>
</gene>
<protein>
    <submittedName>
        <fullName evidence="5">Putative NAD-dependent 15-hydroxyprostaglandin dehydrogenase</fullName>
    </submittedName>
</protein>
<evidence type="ECO:0000313" key="6">
    <source>
        <dbReference type="Proteomes" id="UP000054516"/>
    </source>
</evidence>
<dbReference type="GO" id="GO:0005737">
    <property type="term" value="C:cytoplasm"/>
    <property type="evidence" value="ECO:0007669"/>
    <property type="project" value="TreeGrafter"/>
</dbReference>
<dbReference type="PANTHER" id="PTHR44229:SF4">
    <property type="entry name" value="15-HYDROXYPROSTAGLANDIN DEHYDROGENASE [NAD(+)]"/>
    <property type="match status" value="1"/>
</dbReference>
<dbReference type="Pfam" id="PF00106">
    <property type="entry name" value="adh_short"/>
    <property type="match status" value="1"/>
</dbReference>
<name>A0A1W2TTC2_ROSNE</name>
<dbReference type="SUPFAM" id="SSF51735">
    <property type="entry name" value="NAD(P)-binding Rossmann-fold domains"/>
    <property type="match status" value="1"/>
</dbReference>
<dbReference type="InterPro" id="IPR002347">
    <property type="entry name" value="SDR_fam"/>
</dbReference>
<sequence length="332" mass="34690">MSSPLSVKGKFAIVTGGGSGKPPPPSPNQTRAQPPTLKSIGINFAFTKLLLQRGCSVVIGDLSLRPESEALLSQYPYKEGGGGGGDGPSVLFHRTNVTSWPDLASLFARCVSAFGAVDIIVPGAGVFEPPASGFWAPPQTATNRDTPSADPADASPGSYLSLDVNLTHPIRLSQLGIGYWTKRGRPGTLVHVSSIAGHVVGVAHPLYHASKHGLHAFVRSLGPLRDAVGIRVSAIAPAAVNTPLWTEAPDKKHLASPEQDLELSPDAVAAAMLDLCEDPAHGDGTILELMAHGRRRVVPLYHADPPALAPMPWLAAVSADLLGKLKNEGLDV</sequence>
<dbReference type="OMA" id="QWSSFWE"/>
<dbReference type="InterPro" id="IPR036291">
    <property type="entry name" value="NAD(P)-bd_dom_sf"/>
</dbReference>
<dbReference type="GO" id="GO:0016616">
    <property type="term" value="F:oxidoreductase activity, acting on the CH-OH group of donors, NAD or NADP as acceptor"/>
    <property type="evidence" value="ECO:0007669"/>
    <property type="project" value="TreeGrafter"/>
</dbReference>
<proteinExistence type="inferred from homology"/>
<evidence type="ECO:0000256" key="1">
    <source>
        <dbReference type="ARBA" id="ARBA00006484"/>
    </source>
</evidence>
<keyword evidence="6" id="KW-1185">Reference proteome</keyword>
<evidence type="ECO:0000256" key="3">
    <source>
        <dbReference type="RuleBase" id="RU000363"/>
    </source>
</evidence>
<keyword evidence="2" id="KW-0560">Oxidoreductase</keyword>
<dbReference type="EMBL" id="DF977512">
    <property type="protein sequence ID" value="GAP91816.2"/>
    <property type="molecule type" value="Genomic_DNA"/>
</dbReference>
<evidence type="ECO:0000256" key="2">
    <source>
        <dbReference type="ARBA" id="ARBA00023002"/>
    </source>
</evidence>
<feature type="region of interest" description="Disordered" evidence="4">
    <location>
        <begin position="13"/>
        <end position="34"/>
    </location>
</feature>
<evidence type="ECO:0000256" key="4">
    <source>
        <dbReference type="SAM" id="MobiDB-lite"/>
    </source>
</evidence>
<dbReference type="Gene3D" id="3.40.50.720">
    <property type="entry name" value="NAD(P)-binding Rossmann-like Domain"/>
    <property type="match status" value="1"/>
</dbReference>
<feature type="region of interest" description="Disordered" evidence="4">
    <location>
        <begin position="135"/>
        <end position="154"/>
    </location>
</feature>
<dbReference type="PRINTS" id="PR00081">
    <property type="entry name" value="GDHRDH"/>
</dbReference>
<reference evidence="5" key="1">
    <citation type="submission" date="2016-03" db="EMBL/GenBank/DDBJ databases">
        <title>Draft genome sequence of Rosellinia necatrix.</title>
        <authorList>
            <person name="Kanematsu S."/>
        </authorList>
    </citation>
    <scope>NUCLEOTIDE SEQUENCE [LARGE SCALE GENOMIC DNA]</scope>
    <source>
        <strain evidence="5">W97</strain>
    </source>
</reference>
<dbReference type="AlphaFoldDB" id="A0A1W2TTC2"/>
<comment type="similarity">
    <text evidence="1 3">Belongs to the short-chain dehydrogenases/reductases (SDR) family.</text>
</comment>
<evidence type="ECO:0000313" key="5">
    <source>
        <dbReference type="EMBL" id="GAP91816.2"/>
    </source>
</evidence>